<dbReference type="GO" id="GO:0016705">
    <property type="term" value="F:oxidoreductase activity, acting on paired donors, with incorporation or reduction of molecular oxygen"/>
    <property type="evidence" value="ECO:0007669"/>
    <property type="project" value="InterPro"/>
</dbReference>
<dbReference type="InterPro" id="IPR036188">
    <property type="entry name" value="FAD/NAD-bd_sf"/>
</dbReference>
<dbReference type="PRINTS" id="PR00420">
    <property type="entry name" value="RNGMNOXGNASE"/>
</dbReference>
<dbReference type="AlphaFoldDB" id="B0C9K3"/>
<keyword evidence="3" id="KW-0285">Flavoprotein</keyword>
<dbReference type="eggNOG" id="COG0654">
    <property type="taxonomic scope" value="Bacteria"/>
</dbReference>
<keyword evidence="5" id="KW-0560">Oxidoreductase</keyword>
<dbReference type="PROSITE" id="PS01304">
    <property type="entry name" value="UBIH"/>
    <property type="match status" value="1"/>
</dbReference>
<dbReference type="Pfam" id="PF01494">
    <property type="entry name" value="FAD_binding_3"/>
    <property type="match status" value="1"/>
</dbReference>
<sequence>MASVQPTTKHTAVAEVNAPSSTSFDYDVAIVGGGIVGATLAAALKDTNLRVVVIEAQPRSVAVAKGQAYAIHLSSSRIYQGIGVWEAIAPQVEYFSQVHLSDGNCPSVVKFKPRDLGTPVLGYVAEHRVLLKELLQFLETCEHVDWCCPAQVTTTHYHPHGVEVQLAPSSAGVEAAHRHEVESLPQTLNVRMLVAADGSRSQVRQQAGITTQGWDYWQSCLVATIAPEKFHNHIAYERFWPSGPFAILPIANRQCRIVWTAPHAQAQALLELEEDQFLDLLQQRYGSQMGKLSLVGHRFLFPAKWMHSTQYTGHRLALVGDAAHTCHPVGGQGLNLGIRDAAALAQVLHVAHQAGQDIGSVQVLRQYQRWRRRQNWLALGFTDILNRVFSNRWFLVVQGRRLGLRILQWIAPLRILALRFMAGLSGRLPNLAQPK</sequence>
<evidence type="ECO:0000313" key="8">
    <source>
        <dbReference type="EMBL" id="ABW29016.1"/>
    </source>
</evidence>
<feature type="domain" description="FAD-binding" evidence="7">
    <location>
        <begin position="25"/>
        <end position="378"/>
    </location>
</feature>
<name>B0C9K3_ACAM1</name>
<dbReference type="GO" id="GO:0004497">
    <property type="term" value="F:monooxygenase activity"/>
    <property type="evidence" value="ECO:0007669"/>
    <property type="project" value="UniProtKB-KW"/>
</dbReference>
<dbReference type="FunFam" id="3.50.50.60:FF:000021">
    <property type="entry name" value="Ubiquinone biosynthesis monooxygenase COQ6"/>
    <property type="match status" value="1"/>
</dbReference>
<evidence type="ECO:0000256" key="6">
    <source>
        <dbReference type="ARBA" id="ARBA00023033"/>
    </source>
</evidence>
<protein>
    <submittedName>
        <fullName evidence="8">2-octaprenyl-6-methoxyphenyl hydroxylase</fullName>
    </submittedName>
</protein>
<comment type="similarity">
    <text evidence="2">Belongs to the UbiH/COQ6 family.</text>
</comment>
<keyword evidence="6" id="KW-0503">Monooxygenase</keyword>
<comment type="cofactor">
    <cofactor evidence="1">
        <name>FAD</name>
        <dbReference type="ChEBI" id="CHEBI:57692"/>
    </cofactor>
</comment>
<dbReference type="NCBIfam" id="TIGR01988">
    <property type="entry name" value="Ubi-OHases"/>
    <property type="match status" value="1"/>
</dbReference>
<dbReference type="NCBIfam" id="NF005612">
    <property type="entry name" value="PRK07364.1"/>
    <property type="match status" value="1"/>
</dbReference>
<evidence type="ECO:0000256" key="4">
    <source>
        <dbReference type="ARBA" id="ARBA00022827"/>
    </source>
</evidence>
<gene>
    <name evidence="8" type="primary">ubiH</name>
    <name evidence="8" type="ordered locus">AM1_4033</name>
</gene>
<evidence type="ECO:0000256" key="1">
    <source>
        <dbReference type="ARBA" id="ARBA00001974"/>
    </source>
</evidence>
<evidence type="ECO:0000256" key="5">
    <source>
        <dbReference type="ARBA" id="ARBA00023002"/>
    </source>
</evidence>
<evidence type="ECO:0000259" key="7">
    <source>
        <dbReference type="Pfam" id="PF01494"/>
    </source>
</evidence>
<dbReference type="RefSeq" id="WP_012164371.1">
    <property type="nucleotide sequence ID" value="NC_009925.1"/>
</dbReference>
<dbReference type="STRING" id="329726.AM1_4033"/>
<dbReference type="HOGENOM" id="CLU_009665_8_1_3"/>
<dbReference type="InterPro" id="IPR018168">
    <property type="entry name" value="Ubi_Hdrlase_CS"/>
</dbReference>
<evidence type="ECO:0000256" key="2">
    <source>
        <dbReference type="ARBA" id="ARBA00005349"/>
    </source>
</evidence>
<proteinExistence type="inferred from homology"/>
<dbReference type="InterPro" id="IPR002938">
    <property type="entry name" value="FAD-bd"/>
</dbReference>
<keyword evidence="9" id="KW-1185">Reference proteome</keyword>
<dbReference type="PANTHER" id="PTHR43876:SF7">
    <property type="entry name" value="UBIQUINONE BIOSYNTHESIS MONOOXYGENASE COQ6, MITOCHONDRIAL"/>
    <property type="match status" value="1"/>
</dbReference>
<keyword evidence="4" id="KW-0274">FAD</keyword>
<dbReference type="InterPro" id="IPR051205">
    <property type="entry name" value="UbiH/COQ6_monooxygenase"/>
</dbReference>
<dbReference type="Proteomes" id="UP000000268">
    <property type="component" value="Chromosome"/>
</dbReference>
<dbReference type="GO" id="GO:0110142">
    <property type="term" value="C:ubiquinone biosynthesis complex"/>
    <property type="evidence" value="ECO:0007669"/>
    <property type="project" value="UniProtKB-ARBA"/>
</dbReference>
<reference evidence="8 9" key="1">
    <citation type="journal article" date="2008" name="Proc. Natl. Acad. Sci. U.S.A.">
        <title>Niche adaptation and genome expansion in the chlorophyll d-producing cyanobacterium Acaryochloris marina.</title>
        <authorList>
            <person name="Swingley W.D."/>
            <person name="Chen M."/>
            <person name="Cheung P.C."/>
            <person name="Conrad A.L."/>
            <person name="Dejesa L.C."/>
            <person name="Hao J."/>
            <person name="Honchak B.M."/>
            <person name="Karbach L.E."/>
            <person name="Kurdoglu A."/>
            <person name="Lahiri S."/>
            <person name="Mastrian S.D."/>
            <person name="Miyashita H."/>
            <person name="Page L."/>
            <person name="Ramakrishna P."/>
            <person name="Satoh S."/>
            <person name="Sattley W.M."/>
            <person name="Shimada Y."/>
            <person name="Taylor H.L."/>
            <person name="Tomo T."/>
            <person name="Tsuchiya T."/>
            <person name="Wang Z.T."/>
            <person name="Raymond J."/>
            <person name="Mimuro M."/>
            <person name="Blankenship R.E."/>
            <person name="Touchman J.W."/>
        </authorList>
    </citation>
    <scope>NUCLEOTIDE SEQUENCE [LARGE SCALE GENOMIC DNA]</scope>
    <source>
        <strain evidence="9">MBIC 11017</strain>
    </source>
</reference>
<dbReference type="Gene3D" id="3.50.50.60">
    <property type="entry name" value="FAD/NAD(P)-binding domain"/>
    <property type="match status" value="2"/>
</dbReference>
<evidence type="ECO:0000313" key="9">
    <source>
        <dbReference type="Proteomes" id="UP000000268"/>
    </source>
</evidence>
<dbReference type="PANTHER" id="PTHR43876">
    <property type="entry name" value="UBIQUINONE BIOSYNTHESIS MONOOXYGENASE COQ6, MITOCHONDRIAL"/>
    <property type="match status" value="1"/>
</dbReference>
<dbReference type="InterPro" id="IPR010971">
    <property type="entry name" value="UbiH/COQ6"/>
</dbReference>
<dbReference type="GO" id="GO:0006744">
    <property type="term" value="P:ubiquinone biosynthetic process"/>
    <property type="evidence" value="ECO:0007669"/>
    <property type="project" value="InterPro"/>
</dbReference>
<organism evidence="8 9">
    <name type="scientific">Acaryochloris marina (strain MBIC 11017)</name>
    <dbReference type="NCBI Taxonomy" id="329726"/>
    <lineage>
        <taxon>Bacteria</taxon>
        <taxon>Bacillati</taxon>
        <taxon>Cyanobacteriota</taxon>
        <taxon>Cyanophyceae</taxon>
        <taxon>Acaryochloridales</taxon>
        <taxon>Acaryochloridaceae</taxon>
        <taxon>Acaryochloris</taxon>
    </lineage>
</organism>
<dbReference type="SUPFAM" id="SSF51905">
    <property type="entry name" value="FAD/NAD(P)-binding domain"/>
    <property type="match status" value="1"/>
</dbReference>
<accession>B0C9K3</accession>
<dbReference type="KEGG" id="amr:AM1_4033"/>
<dbReference type="OrthoDB" id="9766816at2"/>
<evidence type="ECO:0000256" key="3">
    <source>
        <dbReference type="ARBA" id="ARBA00022630"/>
    </source>
</evidence>
<dbReference type="GO" id="GO:0071949">
    <property type="term" value="F:FAD binding"/>
    <property type="evidence" value="ECO:0007669"/>
    <property type="project" value="InterPro"/>
</dbReference>
<dbReference type="EMBL" id="CP000828">
    <property type="protein sequence ID" value="ABW29016.1"/>
    <property type="molecule type" value="Genomic_DNA"/>
</dbReference>